<dbReference type="RefSeq" id="WP_200333780.1">
    <property type="nucleotide sequence ID" value="NZ_CP066786.1"/>
</dbReference>
<reference evidence="3 4" key="1">
    <citation type="submission" date="2020-12" db="EMBL/GenBank/DDBJ databases">
        <authorList>
            <person name="Zheng R.K."/>
            <person name="Sun C.M."/>
        </authorList>
    </citation>
    <scope>NUCLEOTIDE SEQUENCE [LARGE SCALE GENOMIC DNA]</scope>
    <source>
        <strain evidence="3 4">ZRK001</strain>
    </source>
</reference>
<feature type="transmembrane region" description="Helical" evidence="2">
    <location>
        <begin position="58"/>
        <end position="79"/>
    </location>
</feature>
<keyword evidence="2" id="KW-0472">Membrane</keyword>
<protein>
    <submittedName>
        <fullName evidence="3">Hemolysin XhlA family protein</fullName>
    </submittedName>
</protein>
<dbReference type="Pfam" id="PF10779">
    <property type="entry name" value="XhlA"/>
    <property type="match status" value="1"/>
</dbReference>
<accession>A0A7T7KJY7</accession>
<dbReference type="AlphaFoldDB" id="A0A7T7KJY7"/>
<keyword evidence="2" id="KW-1133">Transmembrane helix</keyword>
<dbReference type="SUPFAM" id="SSF57997">
    <property type="entry name" value="Tropomyosin"/>
    <property type="match status" value="1"/>
</dbReference>
<evidence type="ECO:0000313" key="3">
    <source>
        <dbReference type="EMBL" id="QQM29061.1"/>
    </source>
</evidence>
<dbReference type="EMBL" id="CP066786">
    <property type="protein sequence ID" value="QQM29061.1"/>
    <property type="molecule type" value="Genomic_DNA"/>
</dbReference>
<name>A0A7T7KJY7_9HYPH</name>
<dbReference type="Gene3D" id="1.20.5.340">
    <property type="match status" value="1"/>
</dbReference>
<dbReference type="InterPro" id="IPR019715">
    <property type="entry name" value="Haemolysin_XhlA"/>
</dbReference>
<proteinExistence type="predicted"/>
<evidence type="ECO:0000256" key="1">
    <source>
        <dbReference type="SAM" id="Coils"/>
    </source>
</evidence>
<dbReference type="Proteomes" id="UP000596083">
    <property type="component" value="Chromosome"/>
</dbReference>
<sequence length="83" mass="9324">MTDNVYQTVRERVQEAHARLDKLTERVGKVETNSAVLEQRLQGIQESLQKIDNNLSKIFWLFVAGIIAAIVTFIVRGGLVNGL</sequence>
<feature type="coiled-coil region" evidence="1">
    <location>
        <begin position="6"/>
        <end position="54"/>
    </location>
</feature>
<gene>
    <name evidence="3" type="ORF">JET14_12000</name>
</gene>
<dbReference type="KEGG" id="mlut:JET14_12000"/>
<keyword evidence="1" id="KW-0175">Coiled coil</keyword>
<organism evidence="3 4">
    <name type="scientific">Martelella lutilitoris</name>
    <dbReference type="NCBI Taxonomy" id="2583532"/>
    <lineage>
        <taxon>Bacteria</taxon>
        <taxon>Pseudomonadati</taxon>
        <taxon>Pseudomonadota</taxon>
        <taxon>Alphaproteobacteria</taxon>
        <taxon>Hyphomicrobiales</taxon>
        <taxon>Aurantimonadaceae</taxon>
        <taxon>Martelella</taxon>
    </lineage>
</organism>
<keyword evidence="2" id="KW-0812">Transmembrane</keyword>
<evidence type="ECO:0000256" key="2">
    <source>
        <dbReference type="SAM" id="Phobius"/>
    </source>
</evidence>
<evidence type="ECO:0000313" key="4">
    <source>
        <dbReference type="Proteomes" id="UP000596083"/>
    </source>
</evidence>